<evidence type="ECO:0000256" key="1">
    <source>
        <dbReference type="ARBA" id="ARBA00000185"/>
    </source>
</evidence>
<reference evidence="10" key="2">
    <citation type="submission" date="2021-01" db="UniProtKB">
        <authorList>
            <consortium name="EnsemblPlants"/>
        </authorList>
    </citation>
    <scope>IDENTIFICATION</scope>
</reference>
<feature type="domain" description="Topo IIA-type catalytic" evidence="9">
    <location>
        <begin position="136"/>
        <end position="218"/>
    </location>
</feature>
<dbReference type="GO" id="GO:0003918">
    <property type="term" value="F:DNA topoisomerase type II (double strand cut, ATP-hydrolyzing) activity"/>
    <property type="evidence" value="ECO:0007669"/>
    <property type="project" value="UniProtKB-EC"/>
</dbReference>
<dbReference type="SUPFAM" id="SSF54211">
    <property type="entry name" value="Ribosomal protein S5 domain 2-like"/>
    <property type="match status" value="1"/>
</dbReference>
<dbReference type="SUPFAM" id="SSF55874">
    <property type="entry name" value="ATPase domain of HSP90 chaperone/DNA topoisomerase II/histidine kinase"/>
    <property type="match status" value="1"/>
</dbReference>
<evidence type="ECO:0000256" key="8">
    <source>
        <dbReference type="ARBA" id="ARBA00023235"/>
    </source>
</evidence>
<dbReference type="Pfam" id="PF00521">
    <property type="entry name" value="DNA_topoisoIV"/>
    <property type="match status" value="1"/>
</dbReference>
<name>A0A7N2MTT3_QUELO</name>
<dbReference type="Gene3D" id="3.90.199.10">
    <property type="entry name" value="Topoisomerase II, domain 5"/>
    <property type="match status" value="1"/>
</dbReference>
<dbReference type="InterPro" id="IPR013760">
    <property type="entry name" value="Topo_IIA-like_dom_sf"/>
</dbReference>
<organism evidence="10 11">
    <name type="scientific">Quercus lobata</name>
    <name type="common">Valley oak</name>
    <dbReference type="NCBI Taxonomy" id="97700"/>
    <lineage>
        <taxon>Eukaryota</taxon>
        <taxon>Viridiplantae</taxon>
        <taxon>Streptophyta</taxon>
        <taxon>Embryophyta</taxon>
        <taxon>Tracheophyta</taxon>
        <taxon>Spermatophyta</taxon>
        <taxon>Magnoliopsida</taxon>
        <taxon>eudicotyledons</taxon>
        <taxon>Gunneridae</taxon>
        <taxon>Pentapetalae</taxon>
        <taxon>rosids</taxon>
        <taxon>fabids</taxon>
        <taxon>Fagales</taxon>
        <taxon>Fagaceae</taxon>
        <taxon>Quercus</taxon>
    </lineage>
</organism>
<keyword evidence="5" id="KW-0067">ATP-binding</keyword>
<sequence length="218" mass="24618">METKSEPVISKCKESENWTKVSFKPDLAKFNMTHLEDNMVALMKKRVFDLAGCLGKSVKVDLSGTQVTVKSFTDYVNVYSDSAAKSKPEKPPSYDVKVNDRWEICVSLRDGQFQPVSFVNSIATTKGGTHVDYIRIGTGWSSYVPNYNPRDLIANIRRLLNGDAAEPMDPWYKWFKGTIDKTAAKEGGNSYTICGTIEEVNETTLRITELPIRRWTQD</sequence>
<dbReference type="Gene3D" id="3.30.565.10">
    <property type="entry name" value="Histidine kinase-like ATPase, C-terminal domain"/>
    <property type="match status" value="1"/>
</dbReference>
<dbReference type="InterPro" id="IPR013758">
    <property type="entry name" value="Topo_IIA_A/C_ab"/>
</dbReference>
<evidence type="ECO:0000256" key="2">
    <source>
        <dbReference type="ARBA" id="ARBA00001946"/>
    </source>
</evidence>
<evidence type="ECO:0000256" key="6">
    <source>
        <dbReference type="ARBA" id="ARBA00023029"/>
    </source>
</evidence>
<reference evidence="10 11" key="1">
    <citation type="journal article" date="2016" name="G3 (Bethesda)">
        <title>First Draft Assembly and Annotation of the Genome of a California Endemic Oak Quercus lobata Nee (Fagaceae).</title>
        <authorList>
            <person name="Sork V.L."/>
            <person name="Fitz-Gibbon S.T."/>
            <person name="Puiu D."/>
            <person name="Crepeau M."/>
            <person name="Gugger P.F."/>
            <person name="Sherman R."/>
            <person name="Stevens K."/>
            <person name="Langley C.H."/>
            <person name="Pellegrini M."/>
            <person name="Salzberg S.L."/>
        </authorList>
    </citation>
    <scope>NUCLEOTIDE SEQUENCE [LARGE SCALE GENOMIC DNA]</scope>
    <source>
        <strain evidence="10 11">cv. SW786</strain>
    </source>
</reference>
<dbReference type="AlphaFoldDB" id="A0A7N2MTT3"/>
<evidence type="ECO:0000256" key="3">
    <source>
        <dbReference type="ARBA" id="ARBA00012895"/>
    </source>
</evidence>
<dbReference type="PANTHER" id="PTHR10169">
    <property type="entry name" value="DNA TOPOISOMERASE/GYRASE"/>
    <property type="match status" value="1"/>
</dbReference>
<dbReference type="InterPro" id="IPR002205">
    <property type="entry name" value="Topo_IIA_dom_A"/>
</dbReference>
<dbReference type="PANTHER" id="PTHR10169:SF38">
    <property type="entry name" value="DNA TOPOISOMERASE 2"/>
    <property type="match status" value="1"/>
</dbReference>
<evidence type="ECO:0000256" key="7">
    <source>
        <dbReference type="ARBA" id="ARBA00023125"/>
    </source>
</evidence>
<dbReference type="InterPro" id="IPR014721">
    <property type="entry name" value="Ribsml_uS5_D2-typ_fold_subgr"/>
</dbReference>
<dbReference type="GO" id="GO:0005524">
    <property type="term" value="F:ATP binding"/>
    <property type="evidence" value="ECO:0007669"/>
    <property type="project" value="UniProtKB-KW"/>
</dbReference>
<dbReference type="InParanoid" id="A0A7N2MTT3"/>
<dbReference type="Gene3D" id="3.30.1360.40">
    <property type="match status" value="1"/>
</dbReference>
<dbReference type="Gene3D" id="3.30.230.10">
    <property type="match status" value="1"/>
</dbReference>
<keyword evidence="11" id="KW-1185">Reference proteome</keyword>
<dbReference type="InterPro" id="IPR036890">
    <property type="entry name" value="HATPase_C_sf"/>
</dbReference>
<evidence type="ECO:0000256" key="4">
    <source>
        <dbReference type="ARBA" id="ARBA00022741"/>
    </source>
</evidence>
<proteinExistence type="predicted"/>
<keyword evidence="7" id="KW-0238">DNA-binding</keyword>
<keyword evidence="4" id="KW-0547">Nucleotide-binding</keyword>
<dbReference type="EC" id="5.6.2.2" evidence="3"/>
<accession>A0A7N2MTT3</accession>
<evidence type="ECO:0000256" key="5">
    <source>
        <dbReference type="ARBA" id="ARBA00022840"/>
    </source>
</evidence>
<keyword evidence="6" id="KW-0799">Topoisomerase</keyword>
<dbReference type="GO" id="GO:0000712">
    <property type="term" value="P:resolution of meiotic recombination intermediates"/>
    <property type="evidence" value="ECO:0007669"/>
    <property type="project" value="TreeGrafter"/>
</dbReference>
<evidence type="ECO:0000313" key="11">
    <source>
        <dbReference type="Proteomes" id="UP000594261"/>
    </source>
</evidence>
<dbReference type="InterPro" id="IPR050634">
    <property type="entry name" value="DNA_Topoisomerase_II"/>
</dbReference>
<protein>
    <recommendedName>
        <fullName evidence="3">DNA topoisomerase (ATP-hydrolyzing)</fullName>
        <ecNumber evidence="3">5.6.2.2</ecNumber>
    </recommendedName>
</protein>
<evidence type="ECO:0000259" key="9">
    <source>
        <dbReference type="Pfam" id="PF00521"/>
    </source>
</evidence>
<comment type="cofactor">
    <cofactor evidence="2">
        <name>Mg(2+)</name>
        <dbReference type="ChEBI" id="CHEBI:18420"/>
    </cofactor>
</comment>
<dbReference type="EnsemblPlants" id="QL10p065355:mrna">
    <property type="protein sequence ID" value="QL10p065355:mrna"/>
    <property type="gene ID" value="QL10p065355"/>
</dbReference>
<keyword evidence="8" id="KW-0413">Isomerase</keyword>
<dbReference type="GO" id="GO:0003677">
    <property type="term" value="F:DNA binding"/>
    <property type="evidence" value="ECO:0007669"/>
    <property type="project" value="UniProtKB-KW"/>
</dbReference>
<dbReference type="Gramene" id="QL10p065355:mrna">
    <property type="protein sequence ID" value="QL10p065355:mrna"/>
    <property type="gene ID" value="QL10p065355"/>
</dbReference>
<dbReference type="Proteomes" id="UP000594261">
    <property type="component" value="Chromosome 10"/>
</dbReference>
<dbReference type="EMBL" id="LRBV02000010">
    <property type="status" value="NOT_ANNOTATED_CDS"/>
    <property type="molecule type" value="Genomic_DNA"/>
</dbReference>
<dbReference type="GO" id="GO:0006265">
    <property type="term" value="P:DNA topological change"/>
    <property type="evidence" value="ECO:0007669"/>
    <property type="project" value="InterPro"/>
</dbReference>
<dbReference type="InterPro" id="IPR020568">
    <property type="entry name" value="Ribosomal_Su5_D2-typ_SF"/>
</dbReference>
<comment type="catalytic activity">
    <reaction evidence="1">
        <text>ATP-dependent breakage, passage and rejoining of double-stranded DNA.</text>
        <dbReference type="EC" id="5.6.2.2"/>
    </reaction>
</comment>
<dbReference type="SUPFAM" id="SSF56719">
    <property type="entry name" value="Type II DNA topoisomerase"/>
    <property type="match status" value="1"/>
</dbReference>
<dbReference type="GO" id="GO:0005634">
    <property type="term" value="C:nucleus"/>
    <property type="evidence" value="ECO:0007669"/>
    <property type="project" value="TreeGrafter"/>
</dbReference>
<dbReference type="GO" id="GO:0000819">
    <property type="term" value="P:sister chromatid segregation"/>
    <property type="evidence" value="ECO:0007669"/>
    <property type="project" value="TreeGrafter"/>
</dbReference>
<evidence type="ECO:0000313" key="10">
    <source>
        <dbReference type="EnsemblPlants" id="QL10p065355:mrna"/>
    </source>
</evidence>